<name>A0A382T1M2_9ZZZZ</name>
<gene>
    <name evidence="1" type="ORF">METZ01_LOCUS368908</name>
</gene>
<evidence type="ECO:0000313" key="1">
    <source>
        <dbReference type="EMBL" id="SVD16054.1"/>
    </source>
</evidence>
<dbReference type="AlphaFoldDB" id="A0A382T1M2"/>
<dbReference type="EMBL" id="UINC01133234">
    <property type="protein sequence ID" value="SVD16054.1"/>
    <property type="molecule type" value="Genomic_DNA"/>
</dbReference>
<accession>A0A382T1M2</accession>
<sequence>MKTDAEIYSNPDKTYEVRLLRTNKSAGHYKSLKDALKKKANVEKYMEGAYATIVRVDPKTFKPLYGKDGWPVPL</sequence>
<proteinExistence type="predicted"/>
<reference evidence="1" key="1">
    <citation type="submission" date="2018-05" db="EMBL/GenBank/DDBJ databases">
        <authorList>
            <person name="Lanie J.A."/>
            <person name="Ng W.-L."/>
            <person name="Kazmierczak K.M."/>
            <person name="Andrzejewski T.M."/>
            <person name="Davidsen T.M."/>
            <person name="Wayne K.J."/>
            <person name="Tettelin H."/>
            <person name="Glass J.I."/>
            <person name="Rusch D."/>
            <person name="Podicherti R."/>
            <person name="Tsui H.-C.T."/>
            <person name="Winkler M.E."/>
        </authorList>
    </citation>
    <scope>NUCLEOTIDE SEQUENCE</scope>
</reference>
<organism evidence="1">
    <name type="scientific">marine metagenome</name>
    <dbReference type="NCBI Taxonomy" id="408172"/>
    <lineage>
        <taxon>unclassified sequences</taxon>
        <taxon>metagenomes</taxon>
        <taxon>ecological metagenomes</taxon>
    </lineage>
</organism>
<protein>
    <submittedName>
        <fullName evidence="1">Uncharacterized protein</fullName>
    </submittedName>
</protein>